<evidence type="ECO:0000256" key="1">
    <source>
        <dbReference type="SAM" id="MobiDB-lite"/>
    </source>
</evidence>
<dbReference type="EMBL" id="MZNU01000168">
    <property type="protein sequence ID" value="OWP03744.1"/>
    <property type="molecule type" value="Genomic_DNA"/>
</dbReference>
<evidence type="ECO:0000313" key="3">
    <source>
        <dbReference type="Proteomes" id="UP000242519"/>
    </source>
</evidence>
<proteinExistence type="predicted"/>
<feature type="compositionally biased region" description="Low complexity" evidence="1">
    <location>
        <begin position="75"/>
        <end position="87"/>
    </location>
</feature>
<protein>
    <submittedName>
        <fullName evidence="2">Uncharacterized protein</fullName>
    </submittedName>
</protein>
<feature type="compositionally biased region" description="Basic and acidic residues" evidence="1">
    <location>
        <begin position="118"/>
        <end position="130"/>
    </location>
</feature>
<keyword evidence="3" id="KW-1185">Reference proteome</keyword>
<accession>A0A218Z7R1</accession>
<evidence type="ECO:0000313" key="2">
    <source>
        <dbReference type="EMBL" id="OWP03744.1"/>
    </source>
</evidence>
<dbReference type="Proteomes" id="UP000242519">
    <property type="component" value="Unassembled WGS sequence"/>
</dbReference>
<feature type="compositionally biased region" description="Acidic residues" evidence="1">
    <location>
        <begin position="175"/>
        <end position="185"/>
    </location>
</feature>
<feature type="region of interest" description="Disordered" evidence="1">
    <location>
        <begin position="62"/>
        <end position="194"/>
    </location>
</feature>
<organism evidence="2 3">
    <name type="scientific">Diplocarpon coronariae</name>
    <dbReference type="NCBI Taxonomy" id="2795749"/>
    <lineage>
        <taxon>Eukaryota</taxon>
        <taxon>Fungi</taxon>
        <taxon>Dikarya</taxon>
        <taxon>Ascomycota</taxon>
        <taxon>Pezizomycotina</taxon>
        <taxon>Leotiomycetes</taxon>
        <taxon>Helotiales</taxon>
        <taxon>Drepanopezizaceae</taxon>
        <taxon>Diplocarpon</taxon>
    </lineage>
</organism>
<gene>
    <name evidence="2" type="ORF">B2J93_7231</name>
</gene>
<reference evidence="2 3" key="1">
    <citation type="submission" date="2017-04" db="EMBL/GenBank/DDBJ databases">
        <title>Draft genome sequence of Marssonina coronaria NL1: causal agent of apple blotch.</title>
        <authorList>
            <person name="Cheng Q."/>
        </authorList>
    </citation>
    <scope>NUCLEOTIDE SEQUENCE [LARGE SCALE GENOMIC DNA]</scope>
    <source>
        <strain evidence="2 3">NL1</strain>
    </source>
</reference>
<name>A0A218Z7R1_9HELO</name>
<sequence>MAPLHATPQVMPTASVAEELLAADWAWRRASLAAGYQSPSSHGNTTSFIYSAHPSIIRFPADASPYMRTHPPSSPAAQPSTAFSQPQRCGPDYLSSRSSTAPAAFRLTPPSTLQQRQQLHDRESSAERLELASPRAVGRSIPDRSPSLLYSSPAPGPTRQIRLGHPASRRGLETGSDDAFDEAGEEAARPERGG</sequence>
<comment type="caution">
    <text evidence="2">The sequence shown here is derived from an EMBL/GenBank/DDBJ whole genome shotgun (WGS) entry which is preliminary data.</text>
</comment>
<dbReference type="InParanoid" id="A0A218Z7R1"/>
<dbReference type="AlphaFoldDB" id="A0A218Z7R1"/>